<name>A0A1Z4V8J7_9CYAN</name>
<feature type="region of interest" description="Disordered" evidence="1">
    <location>
        <begin position="1"/>
        <end position="34"/>
    </location>
</feature>
<feature type="domain" description="Glycosyltransferase 2-like" evidence="2">
    <location>
        <begin position="42"/>
        <end position="175"/>
    </location>
</feature>
<accession>A0A1Z4V8J7</accession>
<dbReference type="PANTHER" id="PTHR22916:SF65">
    <property type="entry name" value="SLR1065 PROTEIN"/>
    <property type="match status" value="1"/>
</dbReference>
<evidence type="ECO:0000259" key="2">
    <source>
        <dbReference type="Pfam" id="PF00535"/>
    </source>
</evidence>
<dbReference type="PANTHER" id="PTHR22916">
    <property type="entry name" value="GLYCOSYLTRANSFERASE"/>
    <property type="match status" value="1"/>
</dbReference>
<sequence>MRCPTLSELPPPPSGKTGWPWTESSPQVPDKMPDGSEWPKISIVTPNYNYGQFIEETIRSVLLQGYPNLEYIVIDGNSTDDSVEIIKKYEPWLTYWVSEKDKGQANAINKGLEKATGHILAYLNSDDMYLPSAFQDIAKIFYSKKCDILVGNRKPNQYKPKYYLLRRSWWRHHFRIFKPFVFPFIVFNLRYELPQESTFWNHTKFQNLKFNENYHFCLDLWWFYQIYSGAKVAHTTQRLGYFRLHLDSKTSNLENVHQREKSNLLKEWSSKTFSPINKNDELKIISAYKWVSIYAVLVKLTMPWIDVIFEYNHPDYLRGAEKKNVKTKK</sequence>
<dbReference type="AlphaFoldDB" id="A0A1Z4V8J7"/>
<dbReference type="SUPFAM" id="SSF53448">
    <property type="entry name" value="Nucleotide-diphospho-sugar transferases"/>
    <property type="match status" value="1"/>
</dbReference>
<keyword evidence="3" id="KW-0808">Transferase</keyword>
<organism evidence="3 4">
    <name type="scientific">Dolichospermum compactum NIES-806</name>
    <dbReference type="NCBI Taxonomy" id="1973481"/>
    <lineage>
        <taxon>Bacteria</taxon>
        <taxon>Bacillati</taxon>
        <taxon>Cyanobacteriota</taxon>
        <taxon>Cyanophyceae</taxon>
        <taxon>Nostocales</taxon>
        <taxon>Aphanizomenonaceae</taxon>
        <taxon>Dolichospermum</taxon>
        <taxon>Dolichospermum compactum</taxon>
    </lineage>
</organism>
<gene>
    <name evidence="3" type="ORF">NIES806_40890</name>
</gene>
<dbReference type="CDD" id="cd06433">
    <property type="entry name" value="GT_2_WfgS_like"/>
    <property type="match status" value="1"/>
</dbReference>
<dbReference type="InterPro" id="IPR029044">
    <property type="entry name" value="Nucleotide-diphossugar_trans"/>
</dbReference>
<protein>
    <submittedName>
        <fullName evidence="3">Family 2 glycosyl transferase</fullName>
    </submittedName>
</protein>
<evidence type="ECO:0000256" key="1">
    <source>
        <dbReference type="SAM" id="MobiDB-lite"/>
    </source>
</evidence>
<dbReference type="Pfam" id="PF00535">
    <property type="entry name" value="Glycos_transf_2"/>
    <property type="match status" value="1"/>
</dbReference>
<proteinExistence type="predicted"/>
<dbReference type="InterPro" id="IPR001173">
    <property type="entry name" value="Glyco_trans_2-like"/>
</dbReference>
<reference evidence="3 4" key="1">
    <citation type="submission" date="2017-06" db="EMBL/GenBank/DDBJ databases">
        <title>Genome sequencing of cyanobaciteial culture collection at National Institute for Environmental Studies (NIES).</title>
        <authorList>
            <person name="Hirose Y."/>
            <person name="Shimura Y."/>
            <person name="Fujisawa T."/>
            <person name="Nakamura Y."/>
            <person name="Kawachi M."/>
        </authorList>
    </citation>
    <scope>NUCLEOTIDE SEQUENCE [LARGE SCALE GENOMIC DNA]</scope>
    <source>
        <strain evidence="3 4">NIES-806</strain>
    </source>
</reference>
<evidence type="ECO:0000313" key="3">
    <source>
        <dbReference type="EMBL" id="BAZ87857.1"/>
    </source>
</evidence>
<evidence type="ECO:0000313" key="4">
    <source>
        <dbReference type="Proteomes" id="UP000218702"/>
    </source>
</evidence>
<dbReference type="Proteomes" id="UP000218702">
    <property type="component" value="Chromosome"/>
</dbReference>
<dbReference type="EMBL" id="AP018316">
    <property type="protein sequence ID" value="BAZ87857.1"/>
    <property type="molecule type" value="Genomic_DNA"/>
</dbReference>
<dbReference type="GO" id="GO:0016740">
    <property type="term" value="F:transferase activity"/>
    <property type="evidence" value="ECO:0007669"/>
    <property type="project" value="UniProtKB-KW"/>
</dbReference>
<dbReference type="KEGG" id="dcm:NIES806_40890"/>
<keyword evidence="4" id="KW-1185">Reference proteome</keyword>
<dbReference type="OrthoDB" id="396512at2"/>
<dbReference type="RefSeq" id="WP_096670098.1">
    <property type="nucleotide sequence ID" value="NZ_AP018316.1"/>
</dbReference>
<dbReference type="Gene3D" id="3.90.550.10">
    <property type="entry name" value="Spore Coat Polysaccharide Biosynthesis Protein SpsA, Chain A"/>
    <property type="match status" value="1"/>
</dbReference>